<dbReference type="SUPFAM" id="SSF55620">
    <property type="entry name" value="Tetrahydrobiopterin biosynthesis enzymes-like"/>
    <property type="match status" value="1"/>
</dbReference>
<dbReference type="AlphaFoldDB" id="A0A7Z7ISX7"/>
<gene>
    <name evidence="10" type="primary">folE_2</name>
    <name evidence="10" type="ORF">MSIMFB_05435</name>
</gene>
<dbReference type="GO" id="GO:0046654">
    <property type="term" value="P:tetrahydrofolate biosynthetic process"/>
    <property type="evidence" value="ECO:0007669"/>
    <property type="project" value="InterPro"/>
</dbReference>
<proteinExistence type="predicted"/>
<evidence type="ECO:0000256" key="1">
    <source>
        <dbReference type="ARBA" id="ARBA00001052"/>
    </source>
</evidence>
<dbReference type="EMBL" id="OCTY01000002">
    <property type="protein sequence ID" value="SOJ57953.1"/>
    <property type="molecule type" value="Genomic_DNA"/>
</dbReference>
<dbReference type="InterPro" id="IPR020602">
    <property type="entry name" value="GTP_CycHdrlase_I_dom"/>
</dbReference>
<evidence type="ECO:0000256" key="4">
    <source>
        <dbReference type="ARBA" id="ARBA00017272"/>
    </source>
</evidence>
<evidence type="ECO:0000256" key="6">
    <source>
        <dbReference type="ARBA" id="ARBA00022801"/>
    </source>
</evidence>
<evidence type="ECO:0000256" key="2">
    <source>
        <dbReference type="ARBA" id="ARBA00005080"/>
    </source>
</evidence>
<feature type="region of interest" description="Disordered" evidence="8">
    <location>
        <begin position="31"/>
        <end position="63"/>
    </location>
</feature>
<keyword evidence="11" id="KW-1185">Reference proteome</keyword>
<dbReference type="RefSeq" id="WP_186245297.1">
    <property type="nucleotide sequence ID" value="NZ_OCTY01000002.1"/>
</dbReference>
<dbReference type="GO" id="GO:0005525">
    <property type="term" value="F:GTP binding"/>
    <property type="evidence" value="ECO:0007669"/>
    <property type="project" value="TreeGrafter"/>
</dbReference>
<dbReference type="EC" id="3.5.4.16" evidence="3"/>
<comment type="pathway">
    <text evidence="2">Cofactor biosynthesis; 7,8-dihydroneopterin triphosphate biosynthesis; 7,8-dihydroneopterin triphosphate from GTP: step 1/1.</text>
</comment>
<dbReference type="PANTHER" id="PTHR11109">
    <property type="entry name" value="GTP CYCLOHYDROLASE I"/>
    <property type="match status" value="1"/>
</dbReference>
<keyword evidence="5" id="KW-0554">One-carbon metabolism</keyword>
<dbReference type="GO" id="GO:0008270">
    <property type="term" value="F:zinc ion binding"/>
    <property type="evidence" value="ECO:0007669"/>
    <property type="project" value="TreeGrafter"/>
</dbReference>
<dbReference type="UniPathway" id="UPA00848">
    <property type="reaction ID" value="UER00151"/>
</dbReference>
<comment type="catalytic activity">
    <reaction evidence="1">
        <text>GTP + H2O = 7,8-dihydroneopterin 3'-triphosphate + formate + H(+)</text>
        <dbReference type="Rhea" id="RHEA:17473"/>
        <dbReference type="ChEBI" id="CHEBI:15377"/>
        <dbReference type="ChEBI" id="CHEBI:15378"/>
        <dbReference type="ChEBI" id="CHEBI:15740"/>
        <dbReference type="ChEBI" id="CHEBI:37565"/>
        <dbReference type="ChEBI" id="CHEBI:58462"/>
        <dbReference type="EC" id="3.5.4.16"/>
    </reaction>
</comment>
<sequence length="272" mass="28181">MTGVGETGGAGGRAGSASVVDATGYTLGALSAVGGDGGDGEQRERPATRAPRRPTAWRGSQAPTAGRLSALLEGSANPWGTGGVENLFQEFFENPSSRSLEAEAVPQTASMRADLSAFASGPLLQFPVGSIIGSVIGDSELVLVPGIGFQSLCAEHLLPYDGVAHIGYLHGENHLGPAEFARIVAACSGGIQDQQRFTTRMGLWLHHQLAARGVGVLVEGGYTCATDRGGAPFGGPETTLAFYGSLRQSADDQREFLALTRQELGKGKFGHE</sequence>
<keyword evidence="6 10" id="KW-0378">Hydrolase</keyword>
<protein>
    <recommendedName>
        <fullName evidence="4">GTP cyclohydrolase 1</fullName>
        <ecNumber evidence="3">3.5.4.16</ecNumber>
    </recommendedName>
    <alternativeName>
        <fullName evidence="7">GTP cyclohydrolase I</fullName>
    </alternativeName>
</protein>
<dbReference type="Gene3D" id="3.30.1130.10">
    <property type="match status" value="1"/>
</dbReference>
<dbReference type="Proteomes" id="UP000554965">
    <property type="component" value="Unassembled WGS sequence"/>
</dbReference>
<dbReference type="GO" id="GO:0003934">
    <property type="term" value="F:GTP cyclohydrolase I activity"/>
    <property type="evidence" value="ECO:0007669"/>
    <property type="project" value="UniProtKB-EC"/>
</dbReference>
<dbReference type="GO" id="GO:0006729">
    <property type="term" value="P:tetrahydrobiopterin biosynthetic process"/>
    <property type="evidence" value="ECO:0007669"/>
    <property type="project" value="TreeGrafter"/>
</dbReference>
<dbReference type="GO" id="GO:0006730">
    <property type="term" value="P:one-carbon metabolic process"/>
    <property type="evidence" value="ECO:0007669"/>
    <property type="project" value="UniProtKB-KW"/>
</dbReference>
<dbReference type="GO" id="GO:0005737">
    <property type="term" value="C:cytoplasm"/>
    <property type="evidence" value="ECO:0007669"/>
    <property type="project" value="TreeGrafter"/>
</dbReference>
<dbReference type="InterPro" id="IPR043133">
    <property type="entry name" value="GTP-CH-I_C/QueF"/>
</dbReference>
<evidence type="ECO:0000256" key="7">
    <source>
        <dbReference type="ARBA" id="ARBA00030854"/>
    </source>
</evidence>
<feature type="domain" description="GTP cyclohydrolase I" evidence="9">
    <location>
        <begin position="138"/>
        <end position="260"/>
    </location>
</feature>
<evidence type="ECO:0000256" key="8">
    <source>
        <dbReference type="SAM" id="MobiDB-lite"/>
    </source>
</evidence>
<evidence type="ECO:0000256" key="3">
    <source>
        <dbReference type="ARBA" id="ARBA00012715"/>
    </source>
</evidence>
<dbReference type="InterPro" id="IPR001474">
    <property type="entry name" value="GTP_CycHdrlase_I"/>
</dbReference>
<organism evidence="10 11">
    <name type="scientific">Mycobacterium simulans</name>
    <dbReference type="NCBI Taxonomy" id="627089"/>
    <lineage>
        <taxon>Bacteria</taxon>
        <taxon>Bacillati</taxon>
        <taxon>Actinomycetota</taxon>
        <taxon>Actinomycetes</taxon>
        <taxon>Mycobacteriales</taxon>
        <taxon>Mycobacteriaceae</taxon>
        <taxon>Mycobacterium</taxon>
    </lineage>
</organism>
<accession>A0A7Z7ISX7</accession>
<evidence type="ECO:0000313" key="10">
    <source>
        <dbReference type="EMBL" id="SOJ57953.1"/>
    </source>
</evidence>
<dbReference type="PANTHER" id="PTHR11109:SF7">
    <property type="entry name" value="GTP CYCLOHYDROLASE 1"/>
    <property type="match status" value="1"/>
</dbReference>
<evidence type="ECO:0000259" key="9">
    <source>
        <dbReference type="Pfam" id="PF01227"/>
    </source>
</evidence>
<evidence type="ECO:0000313" key="11">
    <source>
        <dbReference type="Proteomes" id="UP000554965"/>
    </source>
</evidence>
<reference evidence="10 11" key="1">
    <citation type="submission" date="2017-10" db="EMBL/GenBank/DDBJ databases">
        <authorList>
            <consortium name="Urmite Genomes"/>
        </authorList>
    </citation>
    <scope>NUCLEOTIDE SEQUENCE [LARGE SCALE GENOMIC DNA]</scope>
    <source>
        <strain evidence="10 11">FB-527</strain>
    </source>
</reference>
<name>A0A7Z7ISX7_9MYCO</name>
<dbReference type="Pfam" id="PF01227">
    <property type="entry name" value="GTP_cyclohydroI"/>
    <property type="match status" value="1"/>
</dbReference>
<evidence type="ECO:0000256" key="5">
    <source>
        <dbReference type="ARBA" id="ARBA00022563"/>
    </source>
</evidence>
<comment type="caution">
    <text evidence="10">The sequence shown here is derived from an EMBL/GenBank/DDBJ whole genome shotgun (WGS) entry which is preliminary data.</text>
</comment>